<reference evidence="3 4" key="1">
    <citation type="journal article" date="2018" name="Sci. Rep.">
        <title>Genomic signatures of local adaptation to the degree of environmental predictability in rotifers.</title>
        <authorList>
            <person name="Franch-Gras L."/>
            <person name="Hahn C."/>
            <person name="Garcia-Roger E.M."/>
            <person name="Carmona M.J."/>
            <person name="Serra M."/>
            <person name="Gomez A."/>
        </authorList>
    </citation>
    <scope>NUCLEOTIDE SEQUENCE [LARGE SCALE GENOMIC DNA]</scope>
    <source>
        <strain evidence="3">HYR1</strain>
    </source>
</reference>
<protein>
    <submittedName>
        <fullName evidence="3">Golgi-associated PDZ and coiled-coil motif-containing-like</fullName>
    </submittedName>
</protein>
<sequence length="415" mass="47344">MSNVGIVSLAWLDTLEKDFDKSFVDLELLLNELANEFENGDLIEDNLIDFVDKTRDKVKSMCCAWAQLVHKSQTVFQVNCKLEAQLVNHKSEVSEAKAFKKASEKELEKLMIELHSCQLQLQKLKHQQTNHSQKVSQEIETPDNTDMIQKKLEEELEKRFSLDTNLNMKIASLESELNEFKKENDYLKHQLVDLNSEIYGARLAAKYLDKELAGRIQQIQLFGKSLKPEEHERLWNQLEAEIHLQRHKTVIRACRSKRLKEGKNIVEHVQPSTSSQKKIVNQTREVILERKSPREGLGISITGGNEHGVPILISEIHSNGPAFRSGELYVGDAILSANDIDLKESTHSDAVEILSNLSGDVKLKVLYVAPDDDSETETSSVNDLKYPFFDNEEKLSLLSKSNDRSIDDKNLHEEI</sequence>
<dbReference type="GO" id="GO:0044325">
    <property type="term" value="F:transmembrane transporter binding"/>
    <property type="evidence" value="ECO:0007669"/>
    <property type="project" value="TreeGrafter"/>
</dbReference>
<dbReference type="OrthoDB" id="10063653at2759"/>
<dbReference type="InterPro" id="IPR001478">
    <property type="entry name" value="PDZ"/>
</dbReference>
<keyword evidence="1" id="KW-0175">Coiled coil</keyword>
<organism evidence="3 4">
    <name type="scientific">Brachionus plicatilis</name>
    <name type="common">Marine rotifer</name>
    <name type="synonym">Brachionus muelleri</name>
    <dbReference type="NCBI Taxonomy" id="10195"/>
    <lineage>
        <taxon>Eukaryota</taxon>
        <taxon>Metazoa</taxon>
        <taxon>Spiralia</taxon>
        <taxon>Gnathifera</taxon>
        <taxon>Rotifera</taxon>
        <taxon>Eurotatoria</taxon>
        <taxon>Monogononta</taxon>
        <taxon>Pseudotrocha</taxon>
        <taxon>Ploima</taxon>
        <taxon>Brachionidae</taxon>
        <taxon>Brachionus</taxon>
    </lineage>
</organism>
<dbReference type="Pfam" id="PF00595">
    <property type="entry name" value="PDZ"/>
    <property type="match status" value="1"/>
</dbReference>
<dbReference type="SMART" id="SM00228">
    <property type="entry name" value="PDZ"/>
    <property type="match status" value="1"/>
</dbReference>
<feature type="coiled-coil region" evidence="1">
    <location>
        <begin position="100"/>
        <end position="127"/>
    </location>
</feature>
<dbReference type="EMBL" id="REGN01012329">
    <property type="protein sequence ID" value="RMZ95844.1"/>
    <property type="molecule type" value="Genomic_DNA"/>
</dbReference>
<dbReference type="GO" id="GO:0016020">
    <property type="term" value="C:membrane"/>
    <property type="evidence" value="ECO:0007669"/>
    <property type="project" value="TreeGrafter"/>
</dbReference>
<gene>
    <name evidence="3" type="ORF">BpHYR1_003848</name>
</gene>
<proteinExistence type="predicted"/>
<evidence type="ECO:0000256" key="1">
    <source>
        <dbReference type="SAM" id="Coils"/>
    </source>
</evidence>
<dbReference type="Proteomes" id="UP000276133">
    <property type="component" value="Unassembled WGS sequence"/>
</dbReference>
<dbReference type="Gene3D" id="2.30.42.10">
    <property type="match status" value="1"/>
</dbReference>
<dbReference type="InterPro" id="IPR038879">
    <property type="entry name" value="GOPC"/>
</dbReference>
<keyword evidence="4" id="KW-1185">Reference proteome</keyword>
<dbReference type="AlphaFoldDB" id="A0A3M7PAV2"/>
<dbReference type="GO" id="GO:0005794">
    <property type="term" value="C:Golgi apparatus"/>
    <property type="evidence" value="ECO:0007669"/>
    <property type="project" value="InterPro"/>
</dbReference>
<dbReference type="PANTHER" id="PTHR16528">
    <property type="entry name" value="GOLGI-ASSOCIATED PDZ AND COILED-COIL MOTIF-CONTAINING"/>
    <property type="match status" value="1"/>
</dbReference>
<feature type="domain" description="PDZ" evidence="2">
    <location>
        <begin position="285"/>
        <end position="369"/>
    </location>
</feature>
<dbReference type="PROSITE" id="PS50106">
    <property type="entry name" value="PDZ"/>
    <property type="match status" value="1"/>
</dbReference>
<dbReference type="GO" id="GO:2000009">
    <property type="term" value="P:negative regulation of protein localization to cell surface"/>
    <property type="evidence" value="ECO:0007669"/>
    <property type="project" value="TreeGrafter"/>
</dbReference>
<dbReference type="GO" id="GO:0030140">
    <property type="term" value="C:trans-Golgi network transport vesicle"/>
    <property type="evidence" value="ECO:0007669"/>
    <property type="project" value="TreeGrafter"/>
</dbReference>
<dbReference type="InterPro" id="IPR036034">
    <property type="entry name" value="PDZ_sf"/>
</dbReference>
<dbReference type="STRING" id="10195.A0A3M7PAV2"/>
<evidence type="ECO:0000313" key="3">
    <source>
        <dbReference type="EMBL" id="RMZ95844.1"/>
    </source>
</evidence>
<evidence type="ECO:0000259" key="2">
    <source>
        <dbReference type="PROSITE" id="PS50106"/>
    </source>
</evidence>
<comment type="caution">
    <text evidence="3">The sequence shown here is derived from an EMBL/GenBank/DDBJ whole genome shotgun (WGS) entry which is preliminary data.</text>
</comment>
<feature type="coiled-coil region" evidence="1">
    <location>
        <begin position="163"/>
        <end position="197"/>
    </location>
</feature>
<accession>A0A3M7PAV2</accession>
<dbReference type="PANTHER" id="PTHR16528:SF2">
    <property type="entry name" value="GOLGI-ASSOCIATED PDZ AND COILED-COIL MOTIF-CONTAINING PROTEIN"/>
    <property type="match status" value="1"/>
</dbReference>
<dbReference type="SUPFAM" id="SSF50156">
    <property type="entry name" value="PDZ domain-like"/>
    <property type="match status" value="1"/>
</dbReference>
<evidence type="ECO:0000313" key="4">
    <source>
        <dbReference type="Proteomes" id="UP000276133"/>
    </source>
</evidence>
<name>A0A3M7PAV2_BRAPC</name>